<dbReference type="PROSITE" id="PS51214">
    <property type="entry name" value="IBB"/>
    <property type="match status" value="1"/>
</dbReference>
<evidence type="ECO:0000259" key="13">
    <source>
        <dbReference type="PROSITE" id="PS51214"/>
    </source>
</evidence>
<evidence type="ECO:0000256" key="12">
    <source>
        <dbReference type="SAM" id="MobiDB-lite"/>
    </source>
</evidence>
<evidence type="ECO:0000256" key="8">
    <source>
        <dbReference type="ARBA" id="ARBA00022884"/>
    </source>
</evidence>
<dbReference type="InterPro" id="IPR047857">
    <property type="entry name" value="Snurportin1_C"/>
</dbReference>
<comment type="subcellular location">
    <subcellularLocation>
        <location evidence="3">Cytoplasm</location>
    </subcellularLocation>
    <subcellularLocation>
        <location evidence="2">Nucleus</location>
    </subcellularLocation>
</comment>
<evidence type="ECO:0000256" key="4">
    <source>
        <dbReference type="ARBA" id="ARBA00007540"/>
    </source>
</evidence>
<feature type="region of interest" description="Disordered" evidence="12">
    <location>
        <begin position="82"/>
        <end position="110"/>
    </location>
</feature>
<organism evidence="14 15">
    <name type="scientific">Ranitomeya imitator</name>
    <name type="common">mimic poison frog</name>
    <dbReference type="NCBI Taxonomy" id="111125"/>
    <lineage>
        <taxon>Eukaryota</taxon>
        <taxon>Metazoa</taxon>
        <taxon>Chordata</taxon>
        <taxon>Craniata</taxon>
        <taxon>Vertebrata</taxon>
        <taxon>Euteleostomi</taxon>
        <taxon>Amphibia</taxon>
        <taxon>Batrachia</taxon>
        <taxon>Anura</taxon>
        <taxon>Neobatrachia</taxon>
        <taxon>Hyloidea</taxon>
        <taxon>Dendrobatidae</taxon>
        <taxon>Dendrobatinae</taxon>
        <taxon>Ranitomeya</taxon>
    </lineage>
</organism>
<gene>
    <name evidence="14" type="ORF">RIMI_LOCUS16145602</name>
</gene>
<evidence type="ECO:0000256" key="1">
    <source>
        <dbReference type="ARBA" id="ARBA00003975"/>
    </source>
</evidence>
<comment type="caution">
    <text evidence="14">The sequence shown here is derived from an EMBL/GenBank/DDBJ whole genome shotgun (WGS) entry which is preliminary data.</text>
</comment>
<sequence length="164" mass="19116">MQNNENNKIINYQNNRESQHHIANKHSFQIKKQGASEAPHPRLAQYKGKSSSLEQSERRRKLLELQKLKRLDYINHARRLASGDWTDQDEEKDEDGKQTEDEDAEDMDVEPCKKKPRLYSNQIMFSEWLIEIPPDLADLYILVVCPTGKRSLVVASRDFTAAYT</sequence>
<keyword evidence="9" id="KW-0539">Nucleus</keyword>
<comment type="similarity">
    <text evidence="4">Belongs to the snurportin family.</text>
</comment>
<evidence type="ECO:0000256" key="11">
    <source>
        <dbReference type="PROSITE-ProRule" id="PRU00561"/>
    </source>
</evidence>
<protein>
    <recommendedName>
        <fullName evidence="5">Snurportin-1</fullName>
    </recommendedName>
    <alternativeName>
        <fullName evidence="10">RNA U transporter 1</fullName>
    </alternativeName>
</protein>
<evidence type="ECO:0000256" key="5">
    <source>
        <dbReference type="ARBA" id="ARBA00016034"/>
    </source>
</evidence>
<keyword evidence="8" id="KW-0694">RNA-binding</keyword>
<keyword evidence="7" id="KW-0963">Cytoplasm</keyword>
<evidence type="ECO:0000256" key="6">
    <source>
        <dbReference type="ARBA" id="ARBA00022448"/>
    </source>
</evidence>
<proteinExistence type="inferred from homology"/>
<accession>A0ABN9M788</accession>
<evidence type="ECO:0000313" key="15">
    <source>
        <dbReference type="Proteomes" id="UP001176940"/>
    </source>
</evidence>
<dbReference type="InterPro" id="IPR024721">
    <property type="entry name" value="Snurportin-1_N"/>
</dbReference>
<dbReference type="InterPro" id="IPR017336">
    <property type="entry name" value="Snurportin-1"/>
</dbReference>
<keyword evidence="6 11" id="KW-0813">Transport</keyword>
<dbReference type="InterPro" id="IPR002652">
    <property type="entry name" value="Importin-a_IBB"/>
</dbReference>
<evidence type="ECO:0000256" key="10">
    <source>
        <dbReference type="ARBA" id="ARBA00031454"/>
    </source>
</evidence>
<dbReference type="Pfam" id="PF11538">
    <property type="entry name" value="Snurportin1"/>
    <property type="match status" value="1"/>
</dbReference>
<feature type="domain" description="IBB" evidence="13">
    <location>
        <begin position="26"/>
        <end position="88"/>
    </location>
</feature>
<dbReference type="PANTHER" id="PTHR13403:SF6">
    <property type="entry name" value="SNURPORTIN-1"/>
    <property type="match status" value="1"/>
</dbReference>
<evidence type="ECO:0000313" key="14">
    <source>
        <dbReference type="EMBL" id="CAJ0957960.1"/>
    </source>
</evidence>
<evidence type="ECO:0000256" key="7">
    <source>
        <dbReference type="ARBA" id="ARBA00022490"/>
    </source>
</evidence>
<feature type="region of interest" description="Disordered" evidence="12">
    <location>
        <begin position="30"/>
        <end position="58"/>
    </location>
</feature>
<keyword evidence="15" id="KW-1185">Reference proteome</keyword>
<dbReference type="Gene3D" id="3.30.470.30">
    <property type="entry name" value="DNA ligase/mRNA capping enzyme"/>
    <property type="match status" value="1"/>
</dbReference>
<feature type="non-terminal residue" evidence="14">
    <location>
        <position position="164"/>
    </location>
</feature>
<dbReference type="EMBL" id="CAUEEQ010044542">
    <property type="protein sequence ID" value="CAJ0957960.1"/>
    <property type="molecule type" value="Genomic_DNA"/>
</dbReference>
<dbReference type="PANTHER" id="PTHR13403">
    <property type="entry name" value="SNURPORTIN1 RNUT1 PROTEIN RNA, U TRANSPORTER 1"/>
    <property type="match status" value="1"/>
</dbReference>
<evidence type="ECO:0000256" key="9">
    <source>
        <dbReference type="ARBA" id="ARBA00023242"/>
    </source>
</evidence>
<feature type="compositionally biased region" description="Acidic residues" evidence="12">
    <location>
        <begin position="100"/>
        <end position="109"/>
    </location>
</feature>
<evidence type="ECO:0000256" key="3">
    <source>
        <dbReference type="ARBA" id="ARBA00004496"/>
    </source>
</evidence>
<evidence type="ECO:0000256" key="2">
    <source>
        <dbReference type="ARBA" id="ARBA00004123"/>
    </source>
</evidence>
<comment type="function">
    <text evidence="1">Functions as an U snRNP-specific nuclear import adapter. Involved in the trimethylguanosine (m3G)-cap-dependent nuclear import of U snRNPs. Binds specifically to the terminal m3G-cap U snRNAs.</text>
</comment>
<dbReference type="Proteomes" id="UP001176940">
    <property type="component" value="Unassembled WGS sequence"/>
</dbReference>
<dbReference type="Pfam" id="PF21974">
    <property type="entry name" value="SPN1_m3Gcap_bd"/>
    <property type="match status" value="1"/>
</dbReference>
<name>A0ABN9M788_9NEOB</name>
<reference evidence="14" key="1">
    <citation type="submission" date="2023-07" db="EMBL/GenBank/DDBJ databases">
        <authorList>
            <person name="Stuckert A."/>
        </authorList>
    </citation>
    <scope>NUCLEOTIDE SEQUENCE</scope>
</reference>